<name>A0A5B7I3N6_PORTR</name>
<dbReference type="Proteomes" id="UP000324222">
    <property type="component" value="Unassembled WGS sequence"/>
</dbReference>
<sequence length="113" mass="12421">MVYRTVLLRSVGEGEMLVVSFGVTLGWGGGKRKGRRGRRRYIHSLPARRQQECVWRAACHALTPTTPRATGMCISGASGGNHAVTGWAGLEAGTWPVSPPRTLYSETLQRWLK</sequence>
<comment type="caution">
    <text evidence="1">The sequence shown here is derived from an EMBL/GenBank/DDBJ whole genome shotgun (WGS) entry which is preliminary data.</text>
</comment>
<proteinExistence type="predicted"/>
<keyword evidence="2" id="KW-1185">Reference proteome</keyword>
<organism evidence="1 2">
    <name type="scientific">Portunus trituberculatus</name>
    <name type="common">Swimming crab</name>
    <name type="synonym">Neptunus trituberculatus</name>
    <dbReference type="NCBI Taxonomy" id="210409"/>
    <lineage>
        <taxon>Eukaryota</taxon>
        <taxon>Metazoa</taxon>
        <taxon>Ecdysozoa</taxon>
        <taxon>Arthropoda</taxon>
        <taxon>Crustacea</taxon>
        <taxon>Multicrustacea</taxon>
        <taxon>Malacostraca</taxon>
        <taxon>Eumalacostraca</taxon>
        <taxon>Eucarida</taxon>
        <taxon>Decapoda</taxon>
        <taxon>Pleocyemata</taxon>
        <taxon>Brachyura</taxon>
        <taxon>Eubrachyura</taxon>
        <taxon>Portunoidea</taxon>
        <taxon>Portunidae</taxon>
        <taxon>Portuninae</taxon>
        <taxon>Portunus</taxon>
    </lineage>
</organism>
<dbReference type="AlphaFoldDB" id="A0A5B7I3N6"/>
<protein>
    <submittedName>
        <fullName evidence="1">Uncharacterized protein</fullName>
    </submittedName>
</protein>
<evidence type="ECO:0000313" key="2">
    <source>
        <dbReference type="Proteomes" id="UP000324222"/>
    </source>
</evidence>
<gene>
    <name evidence="1" type="ORF">E2C01_070512</name>
</gene>
<accession>A0A5B7I3N6</accession>
<dbReference type="EMBL" id="VSRR010042615">
    <property type="protein sequence ID" value="MPC76107.1"/>
    <property type="molecule type" value="Genomic_DNA"/>
</dbReference>
<reference evidence="1 2" key="1">
    <citation type="submission" date="2019-05" db="EMBL/GenBank/DDBJ databases">
        <title>Another draft genome of Portunus trituberculatus and its Hox gene families provides insights of decapod evolution.</title>
        <authorList>
            <person name="Jeong J.-H."/>
            <person name="Song I."/>
            <person name="Kim S."/>
            <person name="Choi T."/>
            <person name="Kim D."/>
            <person name="Ryu S."/>
            <person name="Kim W."/>
        </authorList>
    </citation>
    <scope>NUCLEOTIDE SEQUENCE [LARGE SCALE GENOMIC DNA]</scope>
    <source>
        <tissue evidence="1">Muscle</tissue>
    </source>
</reference>
<evidence type="ECO:0000313" key="1">
    <source>
        <dbReference type="EMBL" id="MPC76107.1"/>
    </source>
</evidence>